<evidence type="ECO:0000256" key="1">
    <source>
        <dbReference type="SAM" id="SignalP"/>
    </source>
</evidence>
<accession>A0ABP0LE94</accession>
<evidence type="ECO:0000313" key="2">
    <source>
        <dbReference type="EMBL" id="CAK9037481.1"/>
    </source>
</evidence>
<reference evidence="2 3" key="1">
    <citation type="submission" date="2024-02" db="EMBL/GenBank/DDBJ databases">
        <authorList>
            <person name="Chen Y."/>
            <person name="Shah S."/>
            <person name="Dougan E. K."/>
            <person name="Thang M."/>
            <person name="Chan C."/>
        </authorList>
    </citation>
    <scope>NUCLEOTIDE SEQUENCE [LARGE SCALE GENOMIC DNA]</scope>
</reference>
<keyword evidence="3" id="KW-1185">Reference proteome</keyword>
<evidence type="ECO:0000313" key="3">
    <source>
        <dbReference type="Proteomes" id="UP001642464"/>
    </source>
</evidence>
<feature type="signal peptide" evidence="1">
    <location>
        <begin position="1"/>
        <end position="24"/>
    </location>
</feature>
<dbReference type="Proteomes" id="UP001642464">
    <property type="component" value="Unassembled WGS sequence"/>
</dbReference>
<gene>
    <name evidence="2" type="ORF">SCF082_LOCUS22179</name>
</gene>
<dbReference type="InterPro" id="IPR018247">
    <property type="entry name" value="EF_Hand_1_Ca_BS"/>
</dbReference>
<feature type="chain" id="PRO_5046885371" description="PEP-CTERM protein-sorting domain-containing protein" evidence="1">
    <location>
        <begin position="25"/>
        <end position="503"/>
    </location>
</feature>
<dbReference type="EMBL" id="CAXAMM010015891">
    <property type="protein sequence ID" value="CAK9037481.1"/>
    <property type="molecule type" value="Genomic_DNA"/>
</dbReference>
<dbReference type="PROSITE" id="PS00018">
    <property type="entry name" value="EF_HAND_1"/>
    <property type="match status" value="1"/>
</dbReference>
<sequence length="503" mass="53391">MTRCNFLRPTVLALTLLLAPVCYAQNSVLIDFGNSSSFRGLSAVGADMNGNHWTSVWSGLFYEDVVNTSNTPTRIDVGYDDTSPDGGTDSYNGPAGPTSALNLANDVIFTEIDNEALGNLGGSNEAAFDFYVSSRYQIQQLDPKKIYEFRLFGSHRYNDAGPVPDDVTRYTIYSDSGYSNVVATADLEVGTNDGHNQDEVAVLNGIQGPTTPNNTFYLGFDGANGGFGYLNAMEIVEIGDAPIPTEITVTDFNNRPLGGTFDSWATATITAGADALRVEGTGSGGGFGLQRLPNASLTNTLELDVTIDSGVSTGVVAVLQDGDGTQYRYRFLDLGVGDHLLSFPITPIGQTIGDNLSDEAVAGTMAGLDLTDITAFQIHVEAAMEDSYDVSFNNFRLYQATAVPGDYNGDGVVNLADYTVWRNNLGGDAQAAFPDGTRGPMATGPVGTDDYNFWKSAFGANSAAAISLNQSASVPEPSTFWLLAGVVSLAVNFNRSQAQCLSR</sequence>
<keyword evidence="1" id="KW-0732">Signal</keyword>
<comment type="caution">
    <text evidence="2">The sequence shown here is derived from an EMBL/GenBank/DDBJ whole genome shotgun (WGS) entry which is preliminary data.</text>
</comment>
<name>A0ABP0LE94_9DINO</name>
<organism evidence="2 3">
    <name type="scientific">Durusdinium trenchii</name>
    <dbReference type="NCBI Taxonomy" id="1381693"/>
    <lineage>
        <taxon>Eukaryota</taxon>
        <taxon>Sar</taxon>
        <taxon>Alveolata</taxon>
        <taxon>Dinophyceae</taxon>
        <taxon>Suessiales</taxon>
        <taxon>Symbiodiniaceae</taxon>
        <taxon>Durusdinium</taxon>
    </lineage>
</organism>
<protein>
    <recommendedName>
        <fullName evidence="4">PEP-CTERM protein-sorting domain-containing protein</fullName>
    </recommendedName>
</protein>
<evidence type="ECO:0008006" key="4">
    <source>
        <dbReference type="Google" id="ProtNLM"/>
    </source>
</evidence>
<proteinExistence type="predicted"/>